<dbReference type="Proteomes" id="UP000256478">
    <property type="component" value="Unassembled WGS sequence"/>
</dbReference>
<feature type="domain" description="N-acetyltransferase" evidence="1">
    <location>
        <begin position="1"/>
        <end position="120"/>
    </location>
</feature>
<protein>
    <submittedName>
        <fullName evidence="2">GNAT family N-acetyltransferase</fullName>
    </submittedName>
</protein>
<dbReference type="Gene3D" id="3.40.630.30">
    <property type="match status" value="1"/>
</dbReference>
<dbReference type="GO" id="GO:0016747">
    <property type="term" value="F:acyltransferase activity, transferring groups other than amino-acyl groups"/>
    <property type="evidence" value="ECO:0007669"/>
    <property type="project" value="InterPro"/>
</dbReference>
<reference evidence="2 3" key="1">
    <citation type="submission" date="2018-08" db="EMBL/GenBank/DDBJ databases">
        <title>Thalassotalea euphylliae genome.</title>
        <authorList>
            <person name="Summers S."/>
            <person name="Rice S.A."/>
            <person name="Freckelton M.L."/>
            <person name="Nedved B.T."/>
            <person name="Hadfield M.G."/>
        </authorList>
    </citation>
    <scope>NUCLEOTIDE SEQUENCE [LARGE SCALE GENOMIC DNA]</scope>
    <source>
        <strain evidence="2 3">H1</strain>
    </source>
</reference>
<dbReference type="InterPro" id="IPR000182">
    <property type="entry name" value="GNAT_dom"/>
</dbReference>
<dbReference type="AlphaFoldDB" id="A0A3E0TX33"/>
<dbReference type="CDD" id="cd04301">
    <property type="entry name" value="NAT_SF"/>
    <property type="match status" value="1"/>
</dbReference>
<dbReference type="SUPFAM" id="SSF55729">
    <property type="entry name" value="Acyl-CoA N-acyltransferases (Nat)"/>
    <property type="match status" value="1"/>
</dbReference>
<evidence type="ECO:0000259" key="1">
    <source>
        <dbReference type="PROSITE" id="PS51186"/>
    </source>
</evidence>
<organism evidence="2 3">
    <name type="scientific">Thalassotalea euphylliae</name>
    <dbReference type="NCBI Taxonomy" id="1655234"/>
    <lineage>
        <taxon>Bacteria</taxon>
        <taxon>Pseudomonadati</taxon>
        <taxon>Pseudomonadota</taxon>
        <taxon>Gammaproteobacteria</taxon>
        <taxon>Alteromonadales</taxon>
        <taxon>Colwelliaceae</taxon>
        <taxon>Thalassotalea</taxon>
    </lineage>
</organism>
<keyword evidence="2" id="KW-0808">Transferase</keyword>
<dbReference type="InterPro" id="IPR016181">
    <property type="entry name" value="Acyl_CoA_acyltransferase"/>
</dbReference>
<sequence>MEEHLLKAGLKLSDEQHVARVHEHFSDSYLIKLGQATVGLIKLGVENGNLHIRQFQILPQYQNKGIGDKVLLVCKRKASEQHRTITLNVLHDNPAKQLYLRHGFVIENTDNLQHFMRYSK</sequence>
<dbReference type="OrthoDB" id="5522469at2"/>
<evidence type="ECO:0000313" key="2">
    <source>
        <dbReference type="EMBL" id="REL28927.1"/>
    </source>
</evidence>
<dbReference type="PROSITE" id="PS51186">
    <property type="entry name" value="GNAT"/>
    <property type="match status" value="1"/>
</dbReference>
<evidence type="ECO:0000313" key="3">
    <source>
        <dbReference type="Proteomes" id="UP000256478"/>
    </source>
</evidence>
<comment type="caution">
    <text evidence="2">The sequence shown here is derived from an EMBL/GenBank/DDBJ whole genome shotgun (WGS) entry which is preliminary data.</text>
</comment>
<accession>A0A3E0TX33</accession>
<gene>
    <name evidence="2" type="ORF">DXX93_13025</name>
</gene>
<proteinExistence type="predicted"/>
<dbReference type="EMBL" id="QUOU01000001">
    <property type="protein sequence ID" value="REL28927.1"/>
    <property type="molecule type" value="Genomic_DNA"/>
</dbReference>
<dbReference type="Pfam" id="PF13673">
    <property type="entry name" value="Acetyltransf_10"/>
    <property type="match status" value="1"/>
</dbReference>
<name>A0A3E0TX33_9GAMM</name>